<evidence type="ECO:0000313" key="1">
    <source>
        <dbReference type="EMBL" id="MBB3114105.1"/>
    </source>
</evidence>
<name>A0A7W5B468_9BACL</name>
<dbReference type="EMBL" id="JACHXK010000026">
    <property type="protein sequence ID" value="MBB3114105.1"/>
    <property type="molecule type" value="Genomic_DNA"/>
</dbReference>
<comment type="caution">
    <text evidence="1">The sequence shown here is derived from an EMBL/GenBank/DDBJ whole genome shotgun (WGS) entry which is preliminary data.</text>
</comment>
<accession>A0A7W5B468</accession>
<reference evidence="1 2" key="1">
    <citation type="submission" date="2020-08" db="EMBL/GenBank/DDBJ databases">
        <title>Genomic Encyclopedia of Type Strains, Phase III (KMG-III): the genomes of soil and plant-associated and newly described type strains.</title>
        <authorList>
            <person name="Whitman W."/>
        </authorList>
    </citation>
    <scope>NUCLEOTIDE SEQUENCE [LARGE SCALE GENOMIC DNA]</scope>
    <source>
        <strain evidence="1 2">CECT 5862</strain>
    </source>
</reference>
<keyword evidence="2" id="KW-1185">Reference proteome</keyword>
<organism evidence="1 2">
    <name type="scientific">Paenibacillus phyllosphaerae</name>
    <dbReference type="NCBI Taxonomy" id="274593"/>
    <lineage>
        <taxon>Bacteria</taxon>
        <taxon>Bacillati</taxon>
        <taxon>Bacillota</taxon>
        <taxon>Bacilli</taxon>
        <taxon>Bacillales</taxon>
        <taxon>Paenibacillaceae</taxon>
        <taxon>Paenibacillus</taxon>
    </lineage>
</organism>
<gene>
    <name evidence="1" type="ORF">FHS18_006221</name>
</gene>
<protein>
    <submittedName>
        <fullName evidence="1">Uncharacterized protein</fullName>
    </submittedName>
</protein>
<sequence length="66" mass="7969">MYHNGQLIVHDLQFQDHHDHHVPVQIYCGKEHSDIGFVEHYSHVFVKVNNVFYNRRQFTFVSRPGY</sequence>
<dbReference type="AlphaFoldDB" id="A0A7W5B468"/>
<proteinExistence type="predicted"/>
<evidence type="ECO:0000313" key="2">
    <source>
        <dbReference type="Proteomes" id="UP000570361"/>
    </source>
</evidence>
<dbReference type="Proteomes" id="UP000570361">
    <property type="component" value="Unassembled WGS sequence"/>
</dbReference>